<evidence type="ECO:0000313" key="5">
    <source>
        <dbReference type="EMBL" id="KAA3482705.1"/>
    </source>
</evidence>
<sequence length="1016" mass="111545">MPSDGSAHVEPQVSSFTGDRLVYSFPRHDVVKLNANTFVQKQIRLIVAGYDLTGFLNGSLASPTRFVLAPDGALVSNPDASAFLQQVNLLTSWLLSTISPAYLASFTDVQTASDVWSTASSLFAADTGLCALLHAFGSPVPEAERTEILLAGLPSEFEAVVSTVNLSLTTLPLQCIVDALLECDRRQQREVRDELLVANLVENSPTSSVVESTRGGRFSMHGRGRGFRQHLQCHICARYGHISQRYFYHYHHDDNAPMVDPPGGSVAGGSLVPSPYMPNAPNFKRDEYPSSRMRFSPSANPQSFGQNMASNGQNMAYNGPTCSDRHCILASSHYFGQNWDYKGQNYNVNFDHQFASHGRRQQDQANLGVTPGPHAHGIGVQHGPHAHVNFGGSYGRAFDEPKRMHFQEPNDLFGQGRSTPIQPINNCVQVGVPLGRSQPVDLFRGEGVPWKTKSRARVYSGSDPCIGLPLLGDLHASDYSDSSGSHINAAQIGSTDGGKDSYIPMLDESTSWYPDSGASNHVCRDTSALNDVTPYLVCSSLVAASAALQNKSNKGDVFSLWHKCLGHPTAIIVKTVLDKCNIVSQTNSLENICTACQKGRSRKLSFSLFTIEYSNPFDLVVSDLWGPASVACENYWYYIEFVDGYAFCCAVHLINRLPMSVLKGLTPYRALYGTDPSMIISSPQHKGYQCLLPDGKVIVSRHVVFDENSFLNSEPAEKGTIVDHTRSVSTYVPLVRVCPVAPSVASPYVSVSRSQHPESSSGFSIFKARPEIKSAPKPTRNESGSSECHPTNEVSPGIQELVIPASNGHPMVTRSKAGIFKPKALTTEVVEPFTIEEAFSSLEWRDAAQAEYNALIRNNTWDLVSLPSNRKIIGCKWLFKLKRNPDGLITRRKAWLVAKGCSQIPGCDFKETFSPVVKPATIQAPRAWFEKLKKFLISIGFVGSKSNASLFIRIQSESVLYVLVYVDDIIITGSLTTTIDCYSSFQCERRALRLDTRRTVGRHGGYLRGPPRRLIP</sequence>
<dbReference type="PANTHER" id="PTHR47481:SF10">
    <property type="entry name" value="COPIA-LIKE POLYPROTEIN_RETROTRANSPOSON"/>
    <property type="match status" value="1"/>
</dbReference>
<dbReference type="InterPro" id="IPR057670">
    <property type="entry name" value="SH3_retrovirus"/>
</dbReference>
<feature type="domain" description="Reverse transcriptase Ty1/copia-type" evidence="2">
    <location>
        <begin position="923"/>
        <end position="980"/>
    </location>
</feature>
<dbReference type="Pfam" id="PF13976">
    <property type="entry name" value="gag_pre-integrs"/>
    <property type="match status" value="1"/>
</dbReference>
<feature type="domain" description="Retroviral polymerase SH3-like" evidence="4">
    <location>
        <begin position="682"/>
        <end position="713"/>
    </location>
</feature>
<protein>
    <submittedName>
        <fullName evidence="5">Retrovirus-related Pol polyprotein from transposon TNT 1-94</fullName>
    </submittedName>
</protein>
<dbReference type="AlphaFoldDB" id="A0A5B6WNZ5"/>
<dbReference type="InterPro" id="IPR025724">
    <property type="entry name" value="GAG-pre-integrase_dom"/>
</dbReference>
<name>A0A5B6WNZ5_9ROSI</name>
<comment type="caution">
    <text evidence="5">The sequence shown here is derived from an EMBL/GenBank/DDBJ whole genome shotgun (WGS) entry which is preliminary data.</text>
</comment>
<organism evidence="5 6">
    <name type="scientific">Gossypium australe</name>
    <dbReference type="NCBI Taxonomy" id="47621"/>
    <lineage>
        <taxon>Eukaryota</taxon>
        <taxon>Viridiplantae</taxon>
        <taxon>Streptophyta</taxon>
        <taxon>Embryophyta</taxon>
        <taxon>Tracheophyta</taxon>
        <taxon>Spermatophyta</taxon>
        <taxon>Magnoliopsida</taxon>
        <taxon>eudicotyledons</taxon>
        <taxon>Gunneridae</taxon>
        <taxon>Pentapetalae</taxon>
        <taxon>rosids</taxon>
        <taxon>malvids</taxon>
        <taxon>Malvales</taxon>
        <taxon>Malvaceae</taxon>
        <taxon>Malvoideae</taxon>
        <taxon>Gossypium</taxon>
    </lineage>
</organism>
<feature type="compositionally biased region" description="Polar residues" evidence="1">
    <location>
        <begin position="781"/>
        <end position="794"/>
    </location>
</feature>
<evidence type="ECO:0000256" key="1">
    <source>
        <dbReference type="SAM" id="MobiDB-lite"/>
    </source>
</evidence>
<evidence type="ECO:0000259" key="4">
    <source>
        <dbReference type="Pfam" id="PF25597"/>
    </source>
</evidence>
<dbReference type="OrthoDB" id="1749397at2759"/>
<dbReference type="EMBL" id="SMMG02000002">
    <property type="protein sequence ID" value="KAA3482705.1"/>
    <property type="molecule type" value="Genomic_DNA"/>
</dbReference>
<gene>
    <name evidence="5" type="ORF">EPI10_004929</name>
</gene>
<dbReference type="Pfam" id="PF07727">
    <property type="entry name" value="RVT_2"/>
    <property type="match status" value="2"/>
</dbReference>
<feature type="region of interest" description="Disordered" evidence="1">
    <location>
        <begin position="774"/>
        <end position="794"/>
    </location>
</feature>
<feature type="domain" description="Reverse transcriptase Ty1/copia-type" evidence="2">
    <location>
        <begin position="858"/>
        <end position="920"/>
    </location>
</feature>
<proteinExistence type="predicted"/>
<evidence type="ECO:0000313" key="6">
    <source>
        <dbReference type="Proteomes" id="UP000325315"/>
    </source>
</evidence>
<keyword evidence="6" id="KW-1185">Reference proteome</keyword>
<dbReference type="Proteomes" id="UP000325315">
    <property type="component" value="Unassembled WGS sequence"/>
</dbReference>
<dbReference type="PANTHER" id="PTHR47481">
    <property type="match status" value="1"/>
</dbReference>
<evidence type="ECO:0000259" key="3">
    <source>
        <dbReference type="Pfam" id="PF13976"/>
    </source>
</evidence>
<dbReference type="Pfam" id="PF25597">
    <property type="entry name" value="SH3_retrovirus"/>
    <property type="match status" value="1"/>
</dbReference>
<evidence type="ECO:0000259" key="2">
    <source>
        <dbReference type="Pfam" id="PF07727"/>
    </source>
</evidence>
<dbReference type="InterPro" id="IPR013103">
    <property type="entry name" value="RVT_2"/>
</dbReference>
<feature type="domain" description="GAG-pre-integrase" evidence="3">
    <location>
        <begin position="538"/>
        <end position="600"/>
    </location>
</feature>
<reference evidence="6" key="1">
    <citation type="journal article" date="2019" name="Plant Biotechnol. J.">
        <title>Genome sequencing of the Australian wild diploid species Gossypium australe highlights disease resistance and delayed gland morphogenesis.</title>
        <authorList>
            <person name="Cai Y."/>
            <person name="Cai X."/>
            <person name="Wang Q."/>
            <person name="Wang P."/>
            <person name="Zhang Y."/>
            <person name="Cai C."/>
            <person name="Xu Y."/>
            <person name="Wang K."/>
            <person name="Zhou Z."/>
            <person name="Wang C."/>
            <person name="Geng S."/>
            <person name="Li B."/>
            <person name="Dong Q."/>
            <person name="Hou Y."/>
            <person name="Wang H."/>
            <person name="Ai P."/>
            <person name="Liu Z."/>
            <person name="Yi F."/>
            <person name="Sun M."/>
            <person name="An G."/>
            <person name="Cheng J."/>
            <person name="Zhang Y."/>
            <person name="Shi Q."/>
            <person name="Xie Y."/>
            <person name="Shi X."/>
            <person name="Chang Y."/>
            <person name="Huang F."/>
            <person name="Chen Y."/>
            <person name="Hong S."/>
            <person name="Mi L."/>
            <person name="Sun Q."/>
            <person name="Zhang L."/>
            <person name="Zhou B."/>
            <person name="Peng R."/>
            <person name="Zhang X."/>
            <person name="Liu F."/>
        </authorList>
    </citation>
    <scope>NUCLEOTIDE SEQUENCE [LARGE SCALE GENOMIC DNA]</scope>
    <source>
        <strain evidence="6">cv. PA1801</strain>
    </source>
</reference>
<accession>A0A5B6WNZ5</accession>